<evidence type="ECO:0000256" key="1">
    <source>
        <dbReference type="SAM" id="MobiDB-lite"/>
    </source>
</evidence>
<evidence type="ECO:0000313" key="2">
    <source>
        <dbReference type="EMBL" id="ETO01479.1"/>
    </source>
</evidence>
<evidence type="ECO:0000313" key="3">
    <source>
        <dbReference type="Proteomes" id="UP000023152"/>
    </source>
</evidence>
<protein>
    <submittedName>
        <fullName evidence="2">Uncharacterized protein</fullName>
    </submittedName>
</protein>
<gene>
    <name evidence="2" type="ORF">RFI_35961</name>
</gene>
<reference evidence="2 3" key="1">
    <citation type="journal article" date="2013" name="Curr. Biol.">
        <title>The Genome of the Foraminiferan Reticulomyxa filosa.</title>
        <authorList>
            <person name="Glockner G."/>
            <person name="Hulsmann N."/>
            <person name="Schleicher M."/>
            <person name="Noegel A.A."/>
            <person name="Eichinger L."/>
            <person name="Gallinger C."/>
            <person name="Pawlowski J."/>
            <person name="Sierra R."/>
            <person name="Euteneuer U."/>
            <person name="Pillet L."/>
            <person name="Moustafa A."/>
            <person name="Platzer M."/>
            <person name="Groth M."/>
            <person name="Szafranski K."/>
            <person name="Schliwa M."/>
        </authorList>
    </citation>
    <scope>NUCLEOTIDE SEQUENCE [LARGE SCALE GENOMIC DNA]</scope>
</reference>
<organism evidence="2 3">
    <name type="scientific">Reticulomyxa filosa</name>
    <dbReference type="NCBI Taxonomy" id="46433"/>
    <lineage>
        <taxon>Eukaryota</taxon>
        <taxon>Sar</taxon>
        <taxon>Rhizaria</taxon>
        <taxon>Retaria</taxon>
        <taxon>Foraminifera</taxon>
        <taxon>Monothalamids</taxon>
        <taxon>Reticulomyxidae</taxon>
        <taxon>Reticulomyxa</taxon>
    </lineage>
</organism>
<sequence length="242" mass="28655">MSKEEDKCIEAAEDKETEEEYQNALVDKHYEKRLAAIWKQQRETRKIWYSRQLIEKQLKQLESLKAQQQRSKTDAKQQQKPSHMEHAIVVDDQDVCATCSVVSTRSADAKSQDCKKGLAMSKKKTVSKSVRVAMRFDSSIIVQPFYQGPFYWEKQFVFLKKRHKYIKHTTSHAWLDSNERGRRVQTIHYPSKFLRKKYRSVNLLNSKGLADTYNDQPAPNVYNKEKHKKYYQLNNNKDVFCH</sequence>
<dbReference type="AlphaFoldDB" id="X6LIQ2"/>
<feature type="region of interest" description="Disordered" evidence="1">
    <location>
        <begin position="65"/>
        <end position="84"/>
    </location>
</feature>
<dbReference type="EMBL" id="ASPP01038208">
    <property type="protein sequence ID" value="ETO01479.1"/>
    <property type="molecule type" value="Genomic_DNA"/>
</dbReference>
<comment type="caution">
    <text evidence="2">The sequence shown here is derived from an EMBL/GenBank/DDBJ whole genome shotgun (WGS) entry which is preliminary data.</text>
</comment>
<name>X6LIQ2_RETFI</name>
<feature type="compositionally biased region" description="Basic and acidic residues" evidence="1">
    <location>
        <begin position="71"/>
        <end position="84"/>
    </location>
</feature>
<keyword evidence="3" id="KW-1185">Reference proteome</keyword>
<proteinExistence type="predicted"/>
<accession>X6LIQ2</accession>
<dbReference type="Proteomes" id="UP000023152">
    <property type="component" value="Unassembled WGS sequence"/>
</dbReference>